<name>A0A3S3UE59_9BACT</name>
<feature type="domain" description="LpxI C-terminal" evidence="1">
    <location>
        <begin position="136"/>
        <end position="265"/>
    </location>
</feature>
<dbReference type="PANTHER" id="PTHR39962:SF1">
    <property type="entry name" value="LPXI FAMILY PROTEIN"/>
    <property type="match status" value="1"/>
</dbReference>
<gene>
    <name evidence="3" type="ORF">VT98_10182</name>
</gene>
<dbReference type="Gene3D" id="3.40.50.20">
    <property type="match status" value="1"/>
</dbReference>
<sequence length="277" mass="30167">MSTPIGLIAGGGQFPLLFTEAAQERKRRVVAVCHQNETQAELEQRADISCWVKLGQLGKIIRFFHEQGVRETVFCGTITKTRMFRDILPDFKGLSLWNKIDRKLDDAILRAVAGALEDEGIKVLASTCYLDHLFFPKGIIGKRKPSQEQLTDIRFGWKIAREIGRLDIGQCVVVREGAVLAVEAIEGTDAAILRGGQLSGSGAVVVKMKKPGQDFRFDLPATGTKTIDTIASVKGSVLAVEAGQSLLFDREAMIAAADRAGIVVIGVQEDEAGELIF</sequence>
<dbReference type="InterPro" id="IPR010415">
    <property type="entry name" value="LpxI_C"/>
</dbReference>
<evidence type="ECO:0000313" key="3">
    <source>
        <dbReference type="EMBL" id="RWX49687.1"/>
    </source>
</evidence>
<evidence type="ECO:0000259" key="2">
    <source>
        <dbReference type="Pfam" id="PF17930"/>
    </source>
</evidence>
<feature type="domain" description="LpxI N-terminal" evidence="2">
    <location>
        <begin position="5"/>
        <end position="133"/>
    </location>
</feature>
<dbReference type="InterPro" id="IPR053174">
    <property type="entry name" value="LpxI"/>
</dbReference>
<dbReference type="InterPro" id="IPR041255">
    <property type="entry name" value="LpxI_N"/>
</dbReference>
<dbReference type="AlphaFoldDB" id="A0A3S3UE59"/>
<accession>A0A3S3UE59</accession>
<protein>
    <submittedName>
        <fullName evidence="3">Uncharacterized protein</fullName>
    </submittedName>
</protein>
<evidence type="ECO:0000313" key="4">
    <source>
        <dbReference type="Proteomes" id="UP000288086"/>
    </source>
</evidence>
<dbReference type="InterPro" id="IPR043167">
    <property type="entry name" value="LpxI_C_sf"/>
</dbReference>
<dbReference type="EMBL" id="MTKP01000018">
    <property type="protein sequence ID" value="RWX49687.1"/>
    <property type="molecule type" value="Genomic_DNA"/>
</dbReference>
<evidence type="ECO:0000259" key="1">
    <source>
        <dbReference type="Pfam" id="PF06230"/>
    </source>
</evidence>
<dbReference type="Pfam" id="PF17930">
    <property type="entry name" value="LpxI_N"/>
    <property type="match status" value="1"/>
</dbReference>
<comment type="caution">
    <text evidence="3">The sequence shown here is derived from an EMBL/GenBank/DDBJ whole genome shotgun (WGS) entry which is preliminary data.</text>
</comment>
<dbReference type="Proteomes" id="UP000288086">
    <property type="component" value="Unassembled WGS sequence"/>
</dbReference>
<organism evidence="3 4">
    <name type="scientific">Candidatus Electrothrix communis</name>
    <dbReference type="NCBI Taxonomy" id="1859133"/>
    <lineage>
        <taxon>Bacteria</taxon>
        <taxon>Pseudomonadati</taxon>
        <taxon>Thermodesulfobacteriota</taxon>
        <taxon>Desulfobulbia</taxon>
        <taxon>Desulfobulbales</taxon>
        <taxon>Desulfobulbaceae</taxon>
        <taxon>Candidatus Electrothrix</taxon>
    </lineage>
</organism>
<dbReference type="PANTHER" id="PTHR39962">
    <property type="entry name" value="BLL4848 PROTEIN"/>
    <property type="match status" value="1"/>
</dbReference>
<keyword evidence="4" id="KW-1185">Reference proteome</keyword>
<proteinExistence type="predicted"/>
<reference evidence="3 4" key="1">
    <citation type="submission" date="2017-01" db="EMBL/GenBank/DDBJ databases">
        <title>The cable genome- insights into the physiology and evolution of filamentous bacteria capable of sulfide oxidation via long distance electron transfer.</title>
        <authorList>
            <person name="Schreiber L."/>
            <person name="Bjerg J.T."/>
            <person name="Boggild A."/>
            <person name="Van De Vossenberg J."/>
            <person name="Meysman F."/>
            <person name="Nielsen L.P."/>
            <person name="Schramm A."/>
            <person name="Kjeldsen K.U."/>
        </authorList>
    </citation>
    <scope>NUCLEOTIDE SEQUENCE [LARGE SCALE GENOMIC DNA]</scope>
    <source>
        <strain evidence="3">A1</strain>
    </source>
</reference>
<dbReference type="Pfam" id="PF06230">
    <property type="entry name" value="LpxI_C"/>
    <property type="match status" value="1"/>
</dbReference>
<dbReference type="Gene3D" id="3.40.140.80">
    <property type="match status" value="1"/>
</dbReference>